<sequence>MPPARPIALGLALVLIAPSAWSDTAPRSRIRIAYDVPKQAAALEIHRDLKARRVLEGLRDIVGMVRLPMPLTLRLSECDGEINAWYAPETRSVTVCYEYVQDLRARAPAEATPAGITRHEAIIGPLAQVFLHEAGHALFHLLDVPVLGREEDAADQLAALIVLRLRPVQARQIIKGSAFLFASYAADEKPDTAFLADHHGLSAQRLYNLLCLAYGSDKRAFAYLVERDELPKERAESCTAEYGQAVFAMDRLFHRHLRGGRMSREGVRRGFRWARER</sequence>
<proteinExistence type="predicted"/>
<keyword evidence="1" id="KW-0732">Signal</keyword>
<reference evidence="3" key="1">
    <citation type="submission" date="2018-05" db="EMBL/GenBank/DDBJ databases">
        <title>Complete Genome Sequence of Methylobacterium sp. 17SD2-17.</title>
        <authorList>
            <person name="Srinivasan S."/>
        </authorList>
    </citation>
    <scope>NUCLEOTIDE SEQUENCE [LARGE SCALE GENOMIC DNA]</scope>
    <source>
        <strain evidence="3">17SD2-17</strain>
    </source>
</reference>
<keyword evidence="3" id="KW-1185">Reference proteome</keyword>
<dbReference type="Pfam" id="PF14247">
    <property type="entry name" value="DUF4344"/>
    <property type="match status" value="1"/>
</dbReference>
<evidence type="ECO:0000313" key="2">
    <source>
        <dbReference type="EMBL" id="AWN40045.1"/>
    </source>
</evidence>
<dbReference type="OrthoDB" id="935695at2"/>
<dbReference type="KEGG" id="mets:DK389_05150"/>
<dbReference type="Proteomes" id="UP000245926">
    <property type="component" value="Chromosome"/>
</dbReference>
<evidence type="ECO:0000313" key="3">
    <source>
        <dbReference type="Proteomes" id="UP000245926"/>
    </source>
</evidence>
<dbReference type="AlphaFoldDB" id="A0A2U8W1U5"/>
<feature type="chain" id="PRO_5016123136" description="Metallopeptidase DUF4344" evidence="1">
    <location>
        <begin position="23"/>
        <end position="277"/>
    </location>
</feature>
<organism evidence="2 3">
    <name type="scientific">Methylobacterium durans</name>
    <dbReference type="NCBI Taxonomy" id="2202825"/>
    <lineage>
        <taxon>Bacteria</taxon>
        <taxon>Pseudomonadati</taxon>
        <taxon>Pseudomonadota</taxon>
        <taxon>Alphaproteobacteria</taxon>
        <taxon>Hyphomicrobiales</taxon>
        <taxon>Methylobacteriaceae</taxon>
        <taxon>Methylobacterium</taxon>
    </lineage>
</organism>
<protein>
    <recommendedName>
        <fullName evidence="4">Metallopeptidase DUF4344</fullName>
    </recommendedName>
</protein>
<dbReference type="RefSeq" id="WP_109887856.1">
    <property type="nucleotide sequence ID" value="NZ_CP029550.1"/>
</dbReference>
<dbReference type="InterPro" id="IPR025644">
    <property type="entry name" value="DUF4344"/>
</dbReference>
<evidence type="ECO:0000256" key="1">
    <source>
        <dbReference type="SAM" id="SignalP"/>
    </source>
</evidence>
<dbReference type="EMBL" id="CP029550">
    <property type="protein sequence ID" value="AWN40045.1"/>
    <property type="molecule type" value="Genomic_DNA"/>
</dbReference>
<gene>
    <name evidence="2" type="ORF">DK389_05150</name>
</gene>
<name>A0A2U8W1U5_9HYPH</name>
<accession>A0A2U8W1U5</accession>
<feature type="signal peptide" evidence="1">
    <location>
        <begin position="1"/>
        <end position="22"/>
    </location>
</feature>
<evidence type="ECO:0008006" key="4">
    <source>
        <dbReference type="Google" id="ProtNLM"/>
    </source>
</evidence>